<keyword evidence="3" id="KW-1185">Reference proteome</keyword>
<dbReference type="Gene3D" id="3.50.50.60">
    <property type="entry name" value="FAD/NAD(P)-binding domain"/>
    <property type="match status" value="1"/>
</dbReference>
<dbReference type="Gene3D" id="3.90.660.10">
    <property type="match status" value="1"/>
</dbReference>
<dbReference type="PRINTS" id="PR00419">
    <property type="entry name" value="ADXRDTASE"/>
</dbReference>
<dbReference type="InterPro" id="IPR036188">
    <property type="entry name" value="FAD/NAD-bd_sf"/>
</dbReference>
<dbReference type="Gene3D" id="1.10.405.10">
    <property type="entry name" value="Guanine Nucleotide Dissociation Inhibitor, domain 1"/>
    <property type="match status" value="1"/>
</dbReference>
<dbReference type="InterPro" id="IPR002937">
    <property type="entry name" value="Amino_oxidase"/>
</dbReference>
<dbReference type="PANTHER" id="PTHR10742">
    <property type="entry name" value="FLAVIN MONOAMINE OXIDASE"/>
    <property type="match status" value="1"/>
</dbReference>
<gene>
    <name evidence="2" type="ORF">GFSPODELE1_LOCUS7451</name>
</gene>
<dbReference type="Pfam" id="PF01593">
    <property type="entry name" value="Amino_oxidase"/>
    <property type="match status" value="1"/>
</dbReference>
<proteinExistence type="predicted"/>
<name>A0ABP1DPB4_9APHY</name>
<organism evidence="2 3">
    <name type="scientific">Somion occarium</name>
    <dbReference type="NCBI Taxonomy" id="3059160"/>
    <lineage>
        <taxon>Eukaryota</taxon>
        <taxon>Fungi</taxon>
        <taxon>Dikarya</taxon>
        <taxon>Basidiomycota</taxon>
        <taxon>Agaricomycotina</taxon>
        <taxon>Agaricomycetes</taxon>
        <taxon>Polyporales</taxon>
        <taxon>Cerrenaceae</taxon>
        <taxon>Somion</taxon>
    </lineage>
</organism>
<dbReference type="InterPro" id="IPR050281">
    <property type="entry name" value="Flavin_monoamine_oxidase"/>
</dbReference>
<dbReference type="Proteomes" id="UP001497453">
    <property type="component" value="Chromosome 5"/>
</dbReference>
<evidence type="ECO:0000313" key="2">
    <source>
        <dbReference type="EMBL" id="CAL1709682.1"/>
    </source>
</evidence>
<reference evidence="3" key="1">
    <citation type="submission" date="2024-04" db="EMBL/GenBank/DDBJ databases">
        <authorList>
            <person name="Shaw F."/>
            <person name="Minotto A."/>
        </authorList>
    </citation>
    <scope>NUCLEOTIDE SEQUENCE [LARGE SCALE GENOMIC DNA]</scope>
</reference>
<sequence>MSQTPLRVGIVGAGVAGLYSAMLLRKHGHIVHIFEASNRVGGRIYTHRFNTQEDQYFEAGAMRLPDSSFQKIVYDLIDHLNTSPSLPEHMRIKRIPYILNSPGNFVHINGRRYTNDTLSTASAAVMTPRALDWEVPAEYLDKSAGDLLNAALEPLVKELRVDFEQGFQSLLRFDHMSFRFYLQVEVGWPAKVIDFVETVTSQTNQFTLSVTELVMQHMDFGTKEWYTIERGMDRLPEAMAHVVGLDNITFGARVSGIRSVNGVVHIVAKGYDQNIEADFDKVLLAVPPAALKMISDRPRWGIEKEMAIRSLHFEPLYKMGMLFRTRFWEKHTRGGQSTTDLPIRWIVYPSNGIGSEGPGALLLYAWMTDAETWLPLQLHERRSLAVHCLQQLYPDVNIASQLLETFDVAWSAKSSTGDAMFLPGQFTARFDIAHQPESASGAGTPNVFFAGEHLSKHHTWIAGALESALYAVRQIVQHEVQALEPVVADHFTIVPDVVSLAKLPVAFSDMLSIGDRSDSLNGITHANFAVDIVNDEASGTVQVLS</sequence>
<evidence type="ECO:0000259" key="1">
    <source>
        <dbReference type="Pfam" id="PF01593"/>
    </source>
</evidence>
<accession>A0ABP1DPB4</accession>
<dbReference type="EMBL" id="OZ037948">
    <property type="protein sequence ID" value="CAL1709682.1"/>
    <property type="molecule type" value="Genomic_DNA"/>
</dbReference>
<protein>
    <recommendedName>
        <fullName evidence="1">Amine oxidase domain-containing protein</fullName>
    </recommendedName>
</protein>
<feature type="domain" description="Amine oxidase" evidence="1">
    <location>
        <begin position="15"/>
        <end position="475"/>
    </location>
</feature>
<dbReference type="SUPFAM" id="SSF51905">
    <property type="entry name" value="FAD/NAD(P)-binding domain"/>
    <property type="match status" value="1"/>
</dbReference>
<dbReference type="PANTHER" id="PTHR10742:SF342">
    <property type="entry name" value="AMINE OXIDASE"/>
    <property type="match status" value="1"/>
</dbReference>
<evidence type="ECO:0000313" key="3">
    <source>
        <dbReference type="Proteomes" id="UP001497453"/>
    </source>
</evidence>
<dbReference type="SUPFAM" id="SSF54373">
    <property type="entry name" value="FAD-linked reductases, C-terminal domain"/>
    <property type="match status" value="1"/>
</dbReference>